<organism evidence="10 11">
    <name type="scientific">Sulfurifustis variabilis</name>
    <dbReference type="NCBI Taxonomy" id="1675686"/>
    <lineage>
        <taxon>Bacteria</taxon>
        <taxon>Pseudomonadati</taxon>
        <taxon>Pseudomonadota</taxon>
        <taxon>Gammaproteobacteria</taxon>
        <taxon>Acidiferrobacterales</taxon>
        <taxon>Acidiferrobacteraceae</taxon>
        <taxon>Sulfurifustis</taxon>
    </lineage>
</organism>
<evidence type="ECO:0000256" key="5">
    <source>
        <dbReference type="ARBA" id="ARBA00023274"/>
    </source>
</evidence>
<dbReference type="SUPFAM" id="SSF55653">
    <property type="entry name" value="Ribosomal protein L9 C-domain"/>
    <property type="match status" value="1"/>
</dbReference>
<dbReference type="RefSeq" id="WP_096460975.1">
    <property type="nucleotide sequence ID" value="NZ_AP014936.1"/>
</dbReference>
<dbReference type="Pfam" id="PF03948">
    <property type="entry name" value="Ribosomal_L9_C"/>
    <property type="match status" value="1"/>
</dbReference>
<protein>
    <recommendedName>
        <fullName evidence="6 7">Large ribosomal subunit protein bL9</fullName>
    </recommendedName>
</protein>
<keyword evidence="8" id="KW-0175">Coiled coil</keyword>
<name>A0A1B4V4N0_9GAMM</name>
<dbReference type="HAMAP" id="MF_00503">
    <property type="entry name" value="Ribosomal_bL9"/>
    <property type="match status" value="1"/>
</dbReference>
<feature type="coiled-coil region" evidence="8">
    <location>
        <begin position="44"/>
        <end position="72"/>
    </location>
</feature>
<dbReference type="GO" id="GO:0019843">
    <property type="term" value="F:rRNA binding"/>
    <property type="evidence" value="ECO:0007669"/>
    <property type="project" value="UniProtKB-UniRule"/>
</dbReference>
<evidence type="ECO:0000256" key="8">
    <source>
        <dbReference type="SAM" id="Coils"/>
    </source>
</evidence>
<feature type="domain" description="Ribosomal protein L9" evidence="9">
    <location>
        <begin position="13"/>
        <end position="40"/>
    </location>
</feature>
<keyword evidence="4 7" id="KW-0689">Ribosomal protein</keyword>
<dbReference type="InterPro" id="IPR020069">
    <property type="entry name" value="Ribosomal_bL9_C"/>
</dbReference>
<dbReference type="KEGG" id="sva:SVA_1916"/>
<dbReference type="Gene3D" id="3.40.5.10">
    <property type="entry name" value="Ribosomal protein L9, N-terminal domain"/>
    <property type="match status" value="1"/>
</dbReference>
<dbReference type="InterPro" id="IPR020594">
    <property type="entry name" value="Ribosomal_bL9_bac/chp"/>
</dbReference>
<dbReference type="InterPro" id="IPR009027">
    <property type="entry name" value="Ribosomal_bL9/RNase_H1_N"/>
</dbReference>
<gene>
    <name evidence="7" type="primary">rplI</name>
    <name evidence="10" type="ORF">SVA_1916</name>
</gene>
<dbReference type="GO" id="GO:0005840">
    <property type="term" value="C:ribosome"/>
    <property type="evidence" value="ECO:0007669"/>
    <property type="project" value="UniProtKB-KW"/>
</dbReference>
<evidence type="ECO:0000256" key="3">
    <source>
        <dbReference type="ARBA" id="ARBA00022884"/>
    </source>
</evidence>
<evidence type="ECO:0000256" key="2">
    <source>
        <dbReference type="ARBA" id="ARBA00022730"/>
    </source>
</evidence>
<dbReference type="AlphaFoldDB" id="A0A1B4V4N0"/>
<dbReference type="InterPro" id="IPR036935">
    <property type="entry name" value="Ribosomal_bL9_N_sf"/>
</dbReference>
<accession>A0A1B4V4N0</accession>
<comment type="similarity">
    <text evidence="1 7">Belongs to the bacterial ribosomal protein bL9 family.</text>
</comment>
<proteinExistence type="inferred from homology"/>
<dbReference type="OrthoDB" id="9788336at2"/>
<dbReference type="Pfam" id="PF01281">
    <property type="entry name" value="Ribosomal_L9_N"/>
    <property type="match status" value="1"/>
</dbReference>
<comment type="function">
    <text evidence="7">Binds to the 23S rRNA.</text>
</comment>
<evidence type="ECO:0000313" key="11">
    <source>
        <dbReference type="Proteomes" id="UP000218899"/>
    </source>
</evidence>
<dbReference type="InterPro" id="IPR020070">
    <property type="entry name" value="Ribosomal_bL9_N"/>
</dbReference>
<dbReference type="NCBIfam" id="TIGR00158">
    <property type="entry name" value="L9"/>
    <property type="match status" value="1"/>
</dbReference>
<evidence type="ECO:0000259" key="9">
    <source>
        <dbReference type="PROSITE" id="PS00651"/>
    </source>
</evidence>
<evidence type="ECO:0000256" key="1">
    <source>
        <dbReference type="ARBA" id="ARBA00010605"/>
    </source>
</evidence>
<reference evidence="10 11" key="1">
    <citation type="submission" date="2015-08" db="EMBL/GenBank/DDBJ databases">
        <title>Complete genome sequence of Sulfurifustis variabilis.</title>
        <authorList>
            <person name="Miura A."/>
            <person name="Kojima H."/>
            <person name="Fukui M."/>
        </authorList>
    </citation>
    <scope>NUCLEOTIDE SEQUENCE [LARGE SCALE GENOMIC DNA]</scope>
    <source>
        <strain evidence="11">skN76</strain>
    </source>
</reference>
<dbReference type="PROSITE" id="PS00651">
    <property type="entry name" value="RIBOSOMAL_L9"/>
    <property type="match status" value="1"/>
</dbReference>
<keyword evidence="3 7" id="KW-0694">RNA-binding</keyword>
<dbReference type="Gene3D" id="3.10.430.100">
    <property type="entry name" value="Ribosomal protein L9, C-terminal domain"/>
    <property type="match status" value="1"/>
</dbReference>
<dbReference type="InterPro" id="IPR000244">
    <property type="entry name" value="Ribosomal_bL9"/>
</dbReference>
<keyword evidence="11" id="KW-1185">Reference proteome</keyword>
<dbReference type="Proteomes" id="UP000218899">
    <property type="component" value="Chromosome"/>
</dbReference>
<keyword evidence="2 7" id="KW-0699">rRNA-binding</keyword>
<dbReference type="GO" id="GO:0006412">
    <property type="term" value="P:translation"/>
    <property type="evidence" value="ECO:0007669"/>
    <property type="project" value="UniProtKB-UniRule"/>
</dbReference>
<dbReference type="GO" id="GO:1990904">
    <property type="term" value="C:ribonucleoprotein complex"/>
    <property type="evidence" value="ECO:0007669"/>
    <property type="project" value="UniProtKB-KW"/>
</dbReference>
<dbReference type="EMBL" id="AP014936">
    <property type="protein sequence ID" value="BAU48470.1"/>
    <property type="molecule type" value="Genomic_DNA"/>
</dbReference>
<evidence type="ECO:0000256" key="7">
    <source>
        <dbReference type="HAMAP-Rule" id="MF_00503"/>
    </source>
</evidence>
<evidence type="ECO:0000256" key="6">
    <source>
        <dbReference type="ARBA" id="ARBA00035292"/>
    </source>
</evidence>
<evidence type="ECO:0000256" key="4">
    <source>
        <dbReference type="ARBA" id="ARBA00022980"/>
    </source>
</evidence>
<keyword evidence="5 7" id="KW-0687">Ribonucleoprotein</keyword>
<sequence>MEVILLEKMRNLGGLGDQVKVRPGFARNYLIPYGKAVPATAENKAKFEARRAELERAQADALEKARTRAEKLNGYTLQIVRKVAEDGTMYGSVTNRDIGEGLEQAGFEVERSEIELPQGPLKTIGDHEVMLALHPEIETKIIVSVIGES</sequence>
<evidence type="ECO:0000313" key="10">
    <source>
        <dbReference type="EMBL" id="BAU48470.1"/>
    </source>
</evidence>
<dbReference type="GO" id="GO:0003735">
    <property type="term" value="F:structural constituent of ribosome"/>
    <property type="evidence" value="ECO:0007669"/>
    <property type="project" value="InterPro"/>
</dbReference>
<dbReference type="SUPFAM" id="SSF55658">
    <property type="entry name" value="L9 N-domain-like"/>
    <property type="match status" value="1"/>
</dbReference>
<dbReference type="InterPro" id="IPR036791">
    <property type="entry name" value="Ribosomal_bL9_C_sf"/>
</dbReference>
<dbReference type="PANTHER" id="PTHR21368">
    <property type="entry name" value="50S RIBOSOMAL PROTEIN L9"/>
    <property type="match status" value="1"/>
</dbReference>